<dbReference type="InterPro" id="IPR036388">
    <property type="entry name" value="WH-like_DNA-bd_sf"/>
</dbReference>
<feature type="domain" description="OmpR/PhoB-type" evidence="5">
    <location>
        <begin position="127"/>
        <end position="225"/>
    </location>
</feature>
<dbReference type="PANTHER" id="PTHR48111:SF36">
    <property type="entry name" value="TRANSCRIPTIONAL REGULATORY PROTEIN CUTR"/>
    <property type="match status" value="1"/>
</dbReference>
<evidence type="ECO:0000259" key="4">
    <source>
        <dbReference type="PROSITE" id="PS50110"/>
    </source>
</evidence>
<evidence type="ECO:0000256" key="3">
    <source>
        <dbReference type="PROSITE-ProRule" id="PRU01091"/>
    </source>
</evidence>
<dbReference type="GO" id="GO:0000976">
    <property type="term" value="F:transcription cis-regulatory region binding"/>
    <property type="evidence" value="ECO:0007669"/>
    <property type="project" value="TreeGrafter"/>
</dbReference>
<reference evidence="6 7" key="1">
    <citation type="journal article" date="2014" name="Genome Biol. Evol.">
        <title>Genome degeneration and adaptation in a nascent stage of symbiosis.</title>
        <authorList>
            <person name="Oakeson K.F."/>
            <person name="Gil R."/>
            <person name="Clayton A.L."/>
            <person name="Dunn D.M."/>
            <person name="von Niederhausern A.C."/>
            <person name="Hamil C."/>
            <person name="Aoyagi A."/>
            <person name="Duval B."/>
            <person name="Baca A."/>
            <person name="Silva F.J."/>
            <person name="Vallier A."/>
            <person name="Jackson D.G."/>
            <person name="Latorre A."/>
            <person name="Weiss R.B."/>
            <person name="Heddi A."/>
            <person name="Moya A."/>
            <person name="Dale C."/>
        </authorList>
    </citation>
    <scope>NUCLEOTIDE SEQUENCE [LARGE SCALE GENOMIC DNA]</scope>
    <source>
        <strain evidence="6 7">HS1</strain>
    </source>
</reference>
<dbReference type="Pfam" id="PF00486">
    <property type="entry name" value="Trans_reg_C"/>
    <property type="match status" value="1"/>
</dbReference>
<evidence type="ECO:0000313" key="6">
    <source>
        <dbReference type="EMBL" id="AHF77396.1"/>
    </source>
</evidence>
<evidence type="ECO:0000256" key="1">
    <source>
        <dbReference type="ARBA" id="ARBA00023125"/>
    </source>
</evidence>
<dbReference type="InterPro" id="IPR016032">
    <property type="entry name" value="Sig_transdc_resp-reg_C-effctor"/>
</dbReference>
<dbReference type="KEGG" id="sod:Sant_2352"/>
<dbReference type="SUPFAM" id="SSF52172">
    <property type="entry name" value="CheY-like"/>
    <property type="match status" value="1"/>
</dbReference>
<dbReference type="GO" id="GO:0006355">
    <property type="term" value="P:regulation of DNA-templated transcription"/>
    <property type="evidence" value="ECO:0007669"/>
    <property type="project" value="InterPro"/>
</dbReference>
<evidence type="ECO:0000259" key="5">
    <source>
        <dbReference type="PROSITE" id="PS51755"/>
    </source>
</evidence>
<dbReference type="GO" id="GO:0000156">
    <property type="term" value="F:phosphorelay response regulator activity"/>
    <property type="evidence" value="ECO:0007669"/>
    <property type="project" value="TreeGrafter"/>
</dbReference>
<dbReference type="GO" id="GO:0005829">
    <property type="term" value="C:cytosol"/>
    <property type="evidence" value="ECO:0007669"/>
    <property type="project" value="TreeGrafter"/>
</dbReference>
<organism evidence="6 7">
    <name type="scientific">Sodalis praecaptivus</name>
    <dbReference type="NCBI Taxonomy" id="1239307"/>
    <lineage>
        <taxon>Bacteria</taxon>
        <taxon>Pseudomonadati</taxon>
        <taxon>Pseudomonadota</taxon>
        <taxon>Gammaproteobacteria</taxon>
        <taxon>Enterobacterales</taxon>
        <taxon>Bruguierivoracaceae</taxon>
        <taxon>Sodalis</taxon>
    </lineage>
</organism>
<dbReference type="SMART" id="SM00448">
    <property type="entry name" value="REC"/>
    <property type="match status" value="1"/>
</dbReference>
<dbReference type="PATRIC" id="fig|1239307.3.peg.2612"/>
<dbReference type="CDD" id="cd00383">
    <property type="entry name" value="trans_reg_C"/>
    <property type="match status" value="1"/>
</dbReference>
<dbReference type="Pfam" id="PF00072">
    <property type="entry name" value="Response_reg"/>
    <property type="match status" value="1"/>
</dbReference>
<dbReference type="PROSITE" id="PS51755">
    <property type="entry name" value="OMPR_PHOB"/>
    <property type="match status" value="1"/>
</dbReference>
<dbReference type="InterPro" id="IPR011006">
    <property type="entry name" value="CheY-like_superfamily"/>
</dbReference>
<dbReference type="Gene3D" id="1.10.10.10">
    <property type="entry name" value="Winged helix-like DNA-binding domain superfamily/Winged helix DNA-binding domain"/>
    <property type="match status" value="1"/>
</dbReference>
<dbReference type="Gene3D" id="3.40.50.2300">
    <property type="match status" value="1"/>
</dbReference>
<feature type="DNA-binding region" description="OmpR/PhoB-type" evidence="3">
    <location>
        <begin position="127"/>
        <end position="225"/>
    </location>
</feature>
<dbReference type="InterPro" id="IPR001789">
    <property type="entry name" value="Sig_transdc_resp-reg_receiver"/>
</dbReference>
<dbReference type="InterPro" id="IPR001867">
    <property type="entry name" value="OmpR/PhoB-type_DNA-bd"/>
</dbReference>
<dbReference type="GO" id="GO:0032993">
    <property type="term" value="C:protein-DNA complex"/>
    <property type="evidence" value="ECO:0007669"/>
    <property type="project" value="TreeGrafter"/>
</dbReference>
<accession>W0HU66</accession>
<evidence type="ECO:0000313" key="7">
    <source>
        <dbReference type="Proteomes" id="UP000019028"/>
    </source>
</evidence>
<dbReference type="PANTHER" id="PTHR48111">
    <property type="entry name" value="REGULATOR OF RPOS"/>
    <property type="match status" value="1"/>
</dbReference>
<dbReference type="Gene3D" id="6.10.250.690">
    <property type="match status" value="1"/>
</dbReference>
<feature type="modified residue" description="4-aspartylphosphate" evidence="2">
    <location>
        <position position="54"/>
    </location>
</feature>
<evidence type="ECO:0000256" key="2">
    <source>
        <dbReference type="PROSITE-ProRule" id="PRU00169"/>
    </source>
</evidence>
<protein>
    <submittedName>
        <fullName evidence="6">Two component transcriptional regulator</fullName>
    </submittedName>
</protein>
<dbReference type="Proteomes" id="UP000019028">
    <property type="component" value="Chromosome"/>
</dbReference>
<dbReference type="EMBL" id="CP006569">
    <property type="protein sequence ID" value="AHF77396.1"/>
    <property type="molecule type" value="Genomic_DNA"/>
</dbReference>
<dbReference type="HOGENOM" id="CLU_000445_30_1_6"/>
<dbReference type="PROSITE" id="PS50110">
    <property type="entry name" value="RESPONSE_REGULATORY"/>
    <property type="match status" value="1"/>
</dbReference>
<keyword evidence="7" id="KW-1185">Reference proteome</keyword>
<dbReference type="SMART" id="SM00862">
    <property type="entry name" value="Trans_reg_C"/>
    <property type="match status" value="1"/>
</dbReference>
<keyword evidence="1 3" id="KW-0238">DNA-binding</keyword>
<keyword evidence="2" id="KW-0597">Phosphoprotein</keyword>
<dbReference type="RefSeq" id="WP_025422536.1">
    <property type="nucleotide sequence ID" value="NZ_CP006569.1"/>
</dbReference>
<proteinExistence type="predicted"/>
<feature type="domain" description="Response regulatory" evidence="4">
    <location>
        <begin position="5"/>
        <end position="119"/>
    </location>
</feature>
<dbReference type="AlphaFoldDB" id="W0HU66"/>
<dbReference type="OrthoDB" id="9802426at2"/>
<dbReference type="InterPro" id="IPR039420">
    <property type="entry name" value="WalR-like"/>
</dbReference>
<dbReference type="SUPFAM" id="SSF46894">
    <property type="entry name" value="C-terminal effector domain of the bipartite response regulators"/>
    <property type="match status" value="1"/>
</dbReference>
<name>W0HU66_9GAMM</name>
<sequence length="230" mass="24455">MSTNRVALLEDNARMAMLICRALANAGIQADVFGRIEHAWQAITQGAYAIIVVDRSVPDGDGLDLVKRLRARGVAVPCLMVTARDAINDRIEGLESGADDYLAKPFSLEECVARVRALMRRPLVLTSLTPAFAGITVLPDQGCMKQGKASATLPPAEMQILLALVQAAGQVVSRGRLEAAAWGLGEGVTPNALDVAVHRLRRKIAAVGSVAQIVNLRGKGFALQASHESQ</sequence>
<gene>
    <name evidence="6" type="ORF">Sant_2352</name>
</gene>